<dbReference type="EMBL" id="FRCB01000007">
    <property type="protein sequence ID" value="SHM38967.1"/>
    <property type="molecule type" value="Genomic_DNA"/>
</dbReference>
<keyword evidence="3" id="KW-1185">Reference proteome</keyword>
<reference evidence="2 3" key="1">
    <citation type="submission" date="2016-11" db="EMBL/GenBank/DDBJ databases">
        <authorList>
            <person name="Varghese N."/>
            <person name="Submissions S."/>
        </authorList>
    </citation>
    <scope>NUCLEOTIDE SEQUENCE [LARGE SCALE GENOMIC DNA]</scope>
    <source>
        <strain evidence="2 3">DSM 28249</strain>
    </source>
</reference>
<dbReference type="PANTHER" id="PTHR35175:SF2">
    <property type="entry name" value="DUF1289 DOMAIN-CONTAINING PROTEIN"/>
    <property type="match status" value="1"/>
</dbReference>
<dbReference type="Pfam" id="PF06945">
    <property type="entry name" value="DUF1289"/>
    <property type="match status" value="1"/>
</dbReference>
<proteinExistence type="predicted"/>
<dbReference type="AlphaFoldDB" id="A0A1M7IEU8"/>
<feature type="region of interest" description="Disordered" evidence="1">
    <location>
        <begin position="57"/>
        <end position="80"/>
    </location>
</feature>
<evidence type="ECO:0000313" key="3">
    <source>
        <dbReference type="Proteomes" id="UP000322545"/>
    </source>
</evidence>
<protein>
    <recommendedName>
        <fullName evidence="4">Fe-S protein</fullName>
    </recommendedName>
</protein>
<evidence type="ECO:0008006" key="4">
    <source>
        <dbReference type="Google" id="ProtNLM"/>
    </source>
</evidence>
<dbReference type="PANTHER" id="PTHR35175">
    <property type="entry name" value="DUF1289 DOMAIN-CONTAINING PROTEIN"/>
    <property type="match status" value="1"/>
</dbReference>
<dbReference type="Proteomes" id="UP000322545">
    <property type="component" value="Unassembled WGS sequence"/>
</dbReference>
<dbReference type="RefSeq" id="WP_149780099.1">
    <property type="nucleotide sequence ID" value="NZ_FRCB01000007.1"/>
</dbReference>
<sequence>MKDDKIWTRNEIESPCVRICVVHPEARICTGCYRTMDEIARWSRMESAERREIMAALPDRAPSLAKRRGGRAARVKPTQH</sequence>
<dbReference type="InterPro" id="IPR010710">
    <property type="entry name" value="DUF1289"/>
</dbReference>
<feature type="compositionally biased region" description="Basic residues" evidence="1">
    <location>
        <begin position="65"/>
        <end position="80"/>
    </location>
</feature>
<accession>A0A1M7IEU8</accession>
<evidence type="ECO:0000313" key="2">
    <source>
        <dbReference type="EMBL" id="SHM38967.1"/>
    </source>
</evidence>
<gene>
    <name evidence="2" type="ORF">SAMN05443432_10732</name>
</gene>
<evidence type="ECO:0000256" key="1">
    <source>
        <dbReference type="SAM" id="MobiDB-lite"/>
    </source>
</evidence>
<name>A0A1M7IEU8_9RHOB</name>
<organism evidence="2 3">
    <name type="scientific">Roseovarius litoreus</name>
    <dbReference type="NCBI Taxonomy" id="1155722"/>
    <lineage>
        <taxon>Bacteria</taxon>
        <taxon>Pseudomonadati</taxon>
        <taxon>Pseudomonadota</taxon>
        <taxon>Alphaproteobacteria</taxon>
        <taxon>Rhodobacterales</taxon>
        <taxon>Roseobacteraceae</taxon>
        <taxon>Roseovarius</taxon>
    </lineage>
</organism>